<dbReference type="Pfam" id="PF05205">
    <property type="entry name" value="COMPASS-Shg1"/>
    <property type="match status" value="1"/>
</dbReference>
<gene>
    <name evidence="3" type="ORF">EWB00_010112</name>
</gene>
<feature type="region of interest" description="Disordered" evidence="1">
    <location>
        <begin position="490"/>
        <end position="546"/>
    </location>
</feature>
<name>A0A4Z2DPR8_SCHJA</name>
<dbReference type="GO" id="GO:0048188">
    <property type="term" value="C:Set1C/COMPASS complex"/>
    <property type="evidence" value="ECO:0007669"/>
    <property type="project" value="TreeGrafter"/>
</dbReference>
<feature type="compositionally biased region" description="Basic and acidic residues" evidence="1">
    <location>
        <begin position="582"/>
        <end position="594"/>
    </location>
</feature>
<keyword evidence="4" id="KW-1185">Reference proteome</keyword>
<feature type="region of interest" description="Disordered" evidence="1">
    <location>
        <begin position="271"/>
        <end position="359"/>
    </location>
</feature>
<dbReference type="STRING" id="6182.A0A4Z2DPR8"/>
<accession>A0A4Z2DPR8</accession>
<feature type="domain" description="BOD1/SHG1" evidence="2">
    <location>
        <begin position="14"/>
        <end position="108"/>
    </location>
</feature>
<feature type="compositionally biased region" description="Low complexity" evidence="1">
    <location>
        <begin position="595"/>
        <end position="609"/>
    </location>
</feature>
<comment type="caution">
    <text evidence="3">The sequence shown here is derived from an EMBL/GenBank/DDBJ whole genome shotgun (WGS) entry which is preliminary data.</text>
</comment>
<dbReference type="OrthoDB" id="7605699at2759"/>
<evidence type="ECO:0000313" key="3">
    <source>
        <dbReference type="EMBL" id="TNN18534.1"/>
    </source>
</evidence>
<reference evidence="3 4" key="1">
    <citation type="submission" date="2019-03" db="EMBL/GenBank/DDBJ databases">
        <title>An improved genome assembly of the fluke Schistosoma japonicum.</title>
        <authorList>
            <person name="Hu W."/>
            <person name="Luo F."/>
            <person name="Yin M."/>
            <person name="Mo X."/>
            <person name="Sun C."/>
            <person name="Wu Q."/>
            <person name="Zhu B."/>
            <person name="Xiang M."/>
            <person name="Wang J."/>
            <person name="Wang Y."/>
            <person name="Zhang T."/>
            <person name="Xu B."/>
            <person name="Zheng H."/>
            <person name="Feng Z."/>
        </authorList>
    </citation>
    <scope>NUCLEOTIDE SEQUENCE [LARGE SCALE GENOMIC DNA]</scope>
    <source>
        <strain evidence="3">HuSjv2</strain>
        <tissue evidence="3">Worms</tissue>
    </source>
</reference>
<keyword evidence="3" id="KW-0132">Cell division</keyword>
<dbReference type="PANTHER" id="PTHR31532">
    <property type="entry name" value="BIORIENTATION OF CHROMOSOMES IN CELL DIVISION 1 FAMILY MEMBER"/>
    <property type="match status" value="1"/>
</dbReference>
<dbReference type="AlphaFoldDB" id="A0A4Z2DPR8"/>
<feature type="region of interest" description="Disordered" evidence="1">
    <location>
        <begin position="564"/>
        <end position="635"/>
    </location>
</feature>
<evidence type="ECO:0000259" key="2">
    <source>
        <dbReference type="Pfam" id="PF05205"/>
    </source>
</evidence>
<dbReference type="PANTHER" id="PTHR31532:SF10">
    <property type="entry name" value="BIORIENTATION OF CHROMOSOMES IN CELL DIVISION PROTEIN 1-LIKE 1"/>
    <property type="match status" value="1"/>
</dbReference>
<dbReference type="GO" id="GO:0031297">
    <property type="term" value="P:replication fork processing"/>
    <property type="evidence" value="ECO:0007669"/>
    <property type="project" value="TreeGrafter"/>
</dbReference>
<feature type="compositionally biased region" description="Basic and acidic residues" evidence="1">
    <location>
        <begin position="323"/>
        <end position="340"/>
    </location>
</feature>
<evidence type="ECO:0000256" key="1">
    <source>
        <dbReference type="SAM" id="MobiDB-lite"/>
    </source>
</evidence>
<dbReference type="Proteomes" id="UP000311919">
    <property type="component" value="Unassembled WGS sequence"/>
</dbReference>
<feature type="compositionally biased region" description="Basic and acidic residues" evidence="1">
    <location>
        <begin position="299"/>
        <end position="312"/>
    </location>
</feature>
<feature type="compositionally biased region" description="Polar residues" evidence="1">
    <location>
        <begin position="283"/>
        <end position="298"/>
    </location>
</feature>
<sequence>MELSSQRSPIASHIVDQIKSQGLFDKIRKQCLEDVDVNMNYQMLQKKVNSFVLLFLQNQSWNPGIEKLKLREQLRTKLLHTKMLSYGVDKLVRHALNAKMPRSFKNQVQNIVCDYFDLNPELLLVNNLDSQNCGELRPTSFPENPAALCSTDAFDRGYSCTVINNPVAIPAPQCIQPPFPYSYPPVPVQHPVIQPSVPCPMTTYVGPNGNYMVPPPPPPGVFCQPLVHFGNQLSVPPQNFQTSITHNVSPTVNQSDIEHVRTQPLEVTVEESVPCDDPMDIESLNSNSPVDECTISSRENSEPSEVTKDAGEKNISQQSNHTAWHDVPNDVCKDEGRNIDTKSQASFSNSGQYSKYSPVPRSPYAIPKLCGRTLSVMGTISRDIQGAEDRIFPTSPVVYNENKYTNKCTKSTLEYNTENHALSLKTESSKFHSEQKLDFSDSSLTTAPTKHMNHNHTKYLRPFASPFPTTQSCDMDDGRTTSTMASSRIEVNHSGQSINRSRSISIKKHPSFNPASQFTHFSDERSHSYYTKSPNGSVDRRSKSNYSSCSSVFNRFRSSPDSVAKMRTNKSYPTITPSCEWARNESRSPEEHSSRSSSMFSQSNYSLSSASERLTPDPTVTLQLPNSSSNKIHEADGVNSCSPDFAFDRLIRKREIEARLKEIESTERKLLSRKKTQSLGKESRQSTNCDVELRPDYKLSRKYMK</sequence>
<organism evidence="3 4">
    <name type="scientific">Schistosoma japonicum</name>
    <name type="common">Blood fluke</name>
    <dbReference type="NCBI Taxonomy" id="6182"/>
    <lineage>
        <taxon>Eukaryota</taxon>
        <taxon>Metazoa</taxon>
        <taxon>Spiralia</taxon>
        <taxon>Lophotrochozoa</taxon>
        <taxon>Platyhelminthes</taxon>
        <taxon>Trematoda</taxon>
        <taxon>Digenea</taxon>
        <taxon>Strigeidida</taxon>
        <taxon>Schistosomatoidea</taxon>
        <taxon>Schistosomatidae</taxon>
        <taxon>Schistosoma</taxon>
    </lineage>
</organism>
<evidence type="ECO:0000313" key="4">
    <source>
        <dbReference type="Proteomes" id="UP000311919"/>
    </source>
</evidence>
<dbReference type="GO" id="GO:0051301">
    <property type="term" value="P:cell division"/>
    <property type="evidence" value="ECO:0007669"/>
    <property type="project" value="UniProtKB-KW"/>
</dbReference>
<feature type="compositionally biased region" description="Polar residues" evidence="1">
    <location>
        <begin position="618"/>
        <end position="630"/>
    </location>
</feature>
<proteinExistence type="predicted"/>
<keyword evidence="3" id="KW-0131">Cell cycle</keyword>
<dbReference type="InterPro" id="IPR055264">
    <property type="entry name" value="BOD1/SHG1_dom"/>
</dbReference>
<feature type="compositionally biased region" description="Polar residues" evidence="1">
    <location>
        <begin position="341"/>
        <end position="355"/>
    </location>
</feature>
<dbReference type="EMBL" id="SKCS01000071">
    <property type="protein sequence ID" value="TNN18534.1"/>
    <property type="molecule type" value="Genomic_DNA"/>
</dbReference>
<protein>
    <submittedName>
        <fullName evidence="3">Biorientation of chromosomes in cell division protein</fullName>
    </submittedName>
</protein>